<comment type="caution">
    <text evidence="2">The sequence shown here is derived from an EMBL/GenBank/DDBJ whole genome shotgun (WGS) entry which is preliminary data.</text>
</comment>
<evidence type="ECO:0000313" key="3">
    <source>
        <dbReference type="Proteomes" id="UP000011135"/>
    </source>
</evidence>
<reference evidence="2 3" key="1">
    <citation type="submission" date="2012-12" db="EMBL/GenBank/DDBJ databases">
        <title>Genome assembly of Fulvivirga imtechensis AK7.</title>
        <authorList>
            <person name="Nupur N."/>
            <person name="Khatri I."/>
            <person name="Kumar R."/>
            <person name="Subramanian S."/>
            <person name="Pinnaka A."/>
        </authorList>
    </citation>
    <scope>NUCLEOTIDE SEQUENCE [LARGE SCALE GENOMIC DNA]</scope>
    <source>
        <strain evidence="2 3">AK7</strain>
    </source>
</reference>
<keyword evidence="3" id="KW-1185">Reference proteome</keyword>
<proteinExistence type="predicted"/>
<feature type="compositionally biased region" description="Basic residues" evidence="1">
    <location>
        <begin position="42"/>
        <end position="53"/>
    </location>
</feature>
<organism evidence="2 3">
    <name type="scientific">Fulvivirga imtechensis AK7</name>
    <dbReference type="NCBI Taxonomy" id="1237149"/>
    <lineage>
        <taxon>Bacteria</taxon>
        <taxon>Pseudomonadati</taxon>
        <taxon>Bacteroidota</taxon>
        <taxon>Cytophagia</taxon>
        <taxon>Cytophagales</taxon>
        <taxon>Fulvivirgaceae</taxon>
        <taxon>Fulvivirga</taxon>
    </lineage>
</organism>
<gene>
    <name evidence="2" type="ORF">C900_05144</name>
</gene>
<feature type="compositionally biased region" description="Polar residues" evidence="1">
    <location>
        <begin position="1"/>
        <end position="12"/>
    </location>
</feature>
<name>L8JM81_9BACT</name>
<protein>
    <submittedName>
        <fullName evidence="2">Uncharacterized protein</fullName>
    </submittedName>
</protein>
<dbReference type="EMBL" id="AMZN01000075">
    <property type="protein sequence ID" value="ELR69318.1"/>
    <property type="molecule type" value="Genomic_DNA"/>
</dbReference>
<sequence>MPPHDQNLQKSIQVPAREKRNFKKCPTAQEDMENEDYNEKKNKARTHNTKPNS</sequence>
<feature type="region of interest" description="Disordered" evidence="1">
    <location>
        <begin position="1"/>
        <end position="53"/>
    </location>
</feature>
<evidence type="ECO:0000256" key="1">
    <source>
        <dbReference type="SAM" id="MobiDB-lite"/>
    </source>
</evidence>
<dbReference type="AlphaFoldDB" id="L8JM81"/>
<dbReference type="Proteomes" id="UP000011135">
    <property type="component" value="Unassembled WGS sequence"/>
</dbReference>
<accession>L8JM81</accession>
<evidence type="ECO:0000313" key="2">
    <source>
        <dbReference type="EMBL" id="ELR69318.1"/>
    </source>
</evidence>
<dbReference type="STRING" id="1237149.C900_05144"/>